<keyword evidence="4 5" id="KW-0472">Membrane</keyword>
<accession>A0A914HD08</accession>
<keyword evidence="3 5" id="KW-1133">Transmembrane helix</keyword>
<feature type="transmembrane region" description="Helical" evidence="5">
    <location>
        <begin position="266"/>
        <end position="286"/>
    </location>
</feature>
<keyword evidence="2 5" id="KW-0812">Transmembrane</keyword>
<dbReference type="InterPro" id="IPR017452">
    <property type="entry name" value="GPCR_Rhodpsn_7TM"/>
</dbReference>
<proteinExistence type="predicted"/>
<dbReference type="PANTHER" id="PTHR23360">
    <property type="entry name" value="G-PROTEIN COUPLED RECEPTORS FAMILY 1 PROFILE DOMAIN-CONTAINING PROTEIN-RELATED"/>
    <property type="match status" value="1"/>
</dbReference>
<dbReference type="WBParaSite" id="Gr19_v10_g16227.t1">
    <property type="protein sequence ID" value="Gr19_v10_g16227.t1"/>
    <property type="gene ID" value="Gr19_v10_g16227"/>
</dbReference>
<dbReference type="GO" id="GO:0004930">
    <property type="term" value="F:G protein-coupled receptor activity"/>
    <property type="evidence" value="ECO:0007669"/>
    <property type="project" value="InterPro"/>
</dbReference>
<evidence type="ECO:0000256" key="1">
    <source>
        <dbReference type="ARBA" id="ARBA00004370"/>
    </source>
</evidence>
<feature type="transmembrane region" description="Helical" evidence="5">
    <location>
        <begin position="97"/>
        <end position="119"/>
    </location>
</feature>
<name>A0A914HD08_GLORO</name>
<dbReference type="AlphaFoldDB" id="A0A914HD08"/>
<sequence>MEYNATSDLWYQYFNADGPQWLILLGVYGFRALWATLGICFDFGIVYITVKSKSLRSICNILIAMESAFALILNNGYYVSFLVVLSGIKFIRYEYCFWYLIVPSLFGDLCQMTMVLTGADRLCAVAMPIWYQQRKIKQYLAIVAVFLCCFAIYDFVILYSDYIFTKNIMISCAPNDIGLGPFGPIMNFKTFTLSAVIVALYTLCWFFVFKFTATSQNVTENNRKLIKSLLFIIGLNLIGVAAKSVIKFIFQYFMVVNVFLKTSNSIAFSFLTITVYSANTPVLYIVSTEYRARFNQHLPMLTILFQQKIGANTSATANIVAPTATVSRPWVNHYNANVDVR</sequence>
<dbReference type="PROSITE" id="PS50262">
    <property type="entry name" value="G_PROTEIN_RECEP_F1_2"/>
    <property type="match status" value="1"/>
</dbReference>
<organism evidence="7 8">
    <name type="scientific">Globodera rostochiensis</name>
    <name type="common">Golden nematode worm</name>
    <name type="synonym">Heterodera rostochiensis</name>
    <dbReference type="NCBI Taxonomy" id="31243"/>
    <lineage>
        <taxon>Eukaryota</taxon>
        <taxon>Metazoa</taxon>
        <taxon>Ecdysozoa</taxon>
        <taxon>Nematoda</taxon>
        <taxon>Chromadorea</taxon>
        <taxon>Rhabditida</taxon>
        <taxon>Tylenchina</taxon>
        <taxon>Tylenchomorpha</taxon>
        <taxon>Tylenchoidea</taxon>
        <taxon>Heteroderidae</taxon>
        <taxon>Heteroderinae</taxon>
        <taxon>Globodera</taxon>
    </lineage>
</organism>
<dbReference type="InterPro" id="IPR019424">
    <property type="entry name" value="7TM_GPCR_Srsx"/>
</dbReference>
<evidence type="ECO:0000256" key="4">
    <source>
        <dbReference type="ARBA" id="ARBA00023136"/>
    </source>
</evidence>
<feature type="transmembrane region" description="Helical" evidence="5">
    <location>
        <begin position="229"/>
        <end position="254"/>
    </location>
</feature>
<feature type="domain" description="G-protein coupled receptors family 1 profile" evidence="6">
    <location>
        <begin position="41"/>
        <end position="284"/>
    </location>
</feature>
<evidence type="ECO:0000256" key="2">
    <source>
        <dbReference type="ARBA" id="ARBA00022692"/>
    </source>
</evidence>
<dbReference type="GO" id="GO:0016020">
    <property type="term" value="C:membrane"/>
    <property type="evidence" value="ECO:0007669"/>
    <property type="project" value="UniProtKB-SubCell"/>
</dbReference>
<evidence type="ECO:0000259" key="6">
    <source>
        <dbReference type="PROSITE" id="PS50262"/>
    </source>
</evidence>
<evidence type="ECO:0000313" key="8">
    <source>
        <dbReference type="WBParaSite" id="Gr19_v10_g16227.t1"/>
    </source>
</evidence>
<evidence type="ECO:0000313" key="7">
    <source>
        <dbReference type="Proteomes" id="UP000887572"/>
    </source>
</evidence>
<feature type="transmembrane region" description="Helical" evidence="5">
    <location>
        <begin position="139"/>
        <end position="159"/>
    </location>
</feature>
<feature type="transmembrane region" description="Helical" evidence="5">
    <location>
        <begin position="20"/>
        <end position="48"/>
    </location>
</feature>
<dbReference type="InterPro" id="IPR000276">
    <property type="entry name" value="GPCR_Rhodpsn"/>
</dbReference>
<evidence type="ECO:0000256" key="3">
    <source>
        <dbReference type="ARBA" id="ARBA00022989"/>
    </source>
</evidence>
<dbReference type="SUPFAM" id="SSF81321">
    <property type="entry name" value="Family A G protein-coupled receptor-like"/>
    <property type="match status" value="1"/>
</dbReference>
<feature type="transmembrane region" description="Helical" evidence="5">
    <location>
        <begin position="191"/>
        <end position="209"/>
    </location>
</feature>
<dbReference type="Proteomes" id="UP000887572">
    <property type="component" value="Unplaced"/>
</dbReference>
<keyword evidence="7" id="KW-1185">Reference proteome</keyword>
<dbReference type="Pfam" id="PF10320">
    <property type="entry name" value="7TM_GPCR_Srsx"/>
    <property type="match status" value="1"/>
</dbReference>
<dbReference type="Gene3D" id="1.20.1070.10">
    <property type="entry name" value="Rhodopsin 7-helix transmembrane proteins"/>
    <property type="match status" value="1"/>
</dbReference>
<dbReference type="SMART" id="SM01381">
    <property type="entry name" value="7TM_GPCR_Srsx"/>
    <property type="match status" value="1"/>
</dbReference>
<reference evidence="8" key="1">
    <citation type="submission" date="2022-11" db="UniProtKB">
        <authorList>
            <consortium name="WormBaseParasite"/>
        </authorList>
    </citation>
    <scope>IDENTIFICATION</scope>
</reference>
<dbReference type="PANTHER" id="PTHR23360:SF5">
    <property type="entry name" value="G-PROTEIN COUPLED RECEPTORS FAMILY 1 PROFILE DOMAIN-CONTAINING PROTEIN"/>
    <property type="match status" value="1"/>
</dbReference>
<feature type="transmembrane region" description="Helical" evidence="5">
    <location>
        <begin position="69"/>
        <end position="91"/>
    </location>
</feature>
<dbReference type="InterPro" id="IPR047130">
    <property type="entry name" value="7TM_GPCR_Srsx_nematod"/>
</dbReference>
<protein>
    <submittedName>
        <fullName evidence="8">G-protein coupled receptors family 1 profile domain-containing protein</fullName>
    </submittedName>
</protein>
<evidence type="ECO:0000256" key="5">
    <source>
        <dbReference type="SAM" id="Phobius"/>
    </source>
</evidence>
<comment type="subcellular location">
    <subcellularLocation>
        <location evidence="1">Membrane</location>
    </subcellularLocation>
</comment>